<dbReference type="RefSeq" id="WP_114370787.1">
    <property type="nucleotide sequence ID" value="NZ_CP031092.1"/>
</dbReference>
<keyword evidence="7" id="KW-1185">Reference proteome</keyword>
<dbReference type="GO" id="GO:0005829">
    <property type="term" value="C:cytosol"/>
    <property type="evidence" value="ECO:0007669"/>
    <property type="project" value="TreeGrafter"/>
</dbReference>
<comment type="similarity">
    <text evidence="3">Belongs to the RimP family.</text>
</comment>
<keyword evidence="1 3" id="KW-0963">Cytoplasm</keyword>
<dbReference type="InterPro" id="IPR035956">
    <property type="entry name" value="RimP_N_sf"/>
</dbReference>
<dbReference type="AlphaFoldDB" id="A0A345BVX2"/>
<accession>A0A345BVX2</accession>
<gene>
    <name evidence="3" type="primary">rimP</name>
    <name evidence="6" type="ORF">DT065_03100</name>
</gene>
<dbReference type="Pfam" id="PF02576">
    <property type="entry name" value="RimP_N"/>
    <property type="match status" value="1"/>
</dbReference>
<dbReference type="InterPro" id="IPR003728">
    <property type="entry name" value="Ribosome_maturation_RimP"/>
</dbReference>
<dbReference type="InterPro" id="IPR028998">
    <property type="entry name" value="RimP_C"/>
</dbReference>
<dbReference type="FunFam" id="3.30.300.70:FF:000001">
    <property type="entry name" value="Ribosome maturation factor RimP"/>
    <property type="match status" value="1"/>
</dbReference>
<dbReference type="Pfam" id="PF17384">
    <property type="entry name" value="DUF150_C"/>
    <property type="match status" value="1"/>
</dbReference>
<protein>
    <recommendedName>
        <fullName evidence="3">Ribosome maturation factor RimP</fullName>
    </recommendedName>
</protein>
<evidence type="ECO:0000313" key="6">
    <source>
        <dbReference type="EMBL" id="AXF55103.1"/>
    </source>
</evidence>
<dbReference type="CDD" id="cd01734">
    <property type="entry name" value="YlxS_C"/>
    <property type="match status" value="1"/>
</dbReference>
<dbReference type="SUPFAM" id="SSF75420">
    <property type="entry name" value="YhbC-like, N-terminal domain"/>
    <property type="match status" value="1"/>
</dbReference>
<dbReference type="GO" id="GO:0000028">
    <property type="term" value="P:ribosomal small subunit assembly"/>
    <property type="evidence" value="ECO:0007669"/>
    <property type="project" value="TreeGrafter"/>
</dbReference>
<dbReference type="SUPFAM" id="SSF74942">
    <property type="entry name" value="YhbC-like, C-terminal domain"/>
    <property type="match status" value="1"/>
</dbReference>
<feature type="domain" description="Ribosome maturation factor RimP N-terminal" evidence="4">
    <location>
        <begin position="12"/>
        <end position="84"/>
    </location>
</feature>
<keyword evidence="2 3" id="KW-0690">Ribosome biogenesis</keyword>
<dbReference type="EMBL" id="CP031092">
    <property type="protein sequence ID" value="AXF55103.1"/>
    <property type="molecule type" value="Genomic_DNA"/>
</dbReference>
<reference evidence="6 7" key="1">
    <citation type="journal article" date="2018" name="J. Microbiol.">
        <title>Salicibibacter kimchii gen. nov., sp. nov., a moderately halophilic and alkalitolerant bacterium in the family Bacillaceae, isolated from kimchi.</title>
        <authorList>
            <person name="Jang J.Y."/>
            <person name="Oh Y.J."/>
            <person name="Lim S.K."/>
            <person name="Park H.K."/>
            <person name="Lee C."/>
            <person name="Kim J.Y."/>
            <person name="Lee M.A."/>
            <person name="Choi H.J."/>
        </authorList>
    </citation>
    <scope>NUCLEOTIDE SEQUENCE [LARGE SCALE GENOMIC DNA]</scope>
    <source>
        <strain evidence="6 7">NKC1-1</strain>
    </source>
</reference>
<dbReference type="Gene3D" id="3.30.300.70">
    <property type="entry name" value="RimP-like superfamily, N-terminal"/>
    <property type="match status" value="1"/>
</dbReference>
<dbReference type="OrthoDB" id="9805006at2"/>
<dbReference type="KEGG" id="rue:DT065_03100"/>
<feature type="domain" description="Ribosome maturation factor RimP C-terminal" evidence="5">
    <location>
        <begin position="87"/>
        <end position="153"/>
    </location>
</feature>
<organism evidence="6 7">
    <name type="scientific">Salicibibacter kimchii</name>
    <dbReference type="NCBI Taxonomy" id="2099786"/>
    <lineage>
        <taxon>Bacteria</taxon>
        <taxon>Bacillati</taxon>
        <taxon>Bacillota</taxon>
        <taxon>Bacilli</taxon>
        <taxon>Bacillales</taxon>
        <taxon>Bacillaceae</taxon>
        <taxon>Salicibibacter</taxon>
    </lineage>
</organism>
<dbReference type="PANTHER" id="PTHR33867">
    <property type="entry name" value="RIBOSOME MATURATION FACTOR RIMP"/>
    <property type="match status" value="1"/>
</dbReference>
<proteinExistence type="inferred from homology"/>
<dbReference type="InterPro" id="IPR028989">
    <property type="entry name" value="RimP_N"/>
</dbReference>
<dbReference type="InterPro" id="IPR036847">
    <property type="entry name" value="RimP_C_sf"/>
</dbReference>
<evidence type="ECO:0000256" key="2">
    <source>
        <dbReference type="ARBA" id="ARBA00022517"/>
    </source>
</evidence>
<dbReference type="GO" id="GO:0006412">
    <property type="term" value="P:translation"/>
    <property type="evidence" value="ECO:0007669"/>
    <property type="project" value="TreeGrafter"/>
</dbReference>
<evidence type="ECO:0000256" key="1">
    <source>
        <dbReference type="ARBA" id="ARBA00022490"/>
    </source>
</evidence>
<dbReference type="PANTHER" id="PTHR33867:SF1">
    <property type="entry name" value="RIBOSOME MATURATION FACTOR RIMP"/>
    <property type="match status" value="1"/>
</dbReference>
<comment type="function">
    <text evidence="3">Required for maturation of 30S ribosomal subunits.</text>
</comment>
<sequence>MSANVKENIATIAKPMLDELNMELVDVEYKKEGKNWVLRMFIDHPDGIGLEECSIVSERMSQKLDEEDPIQGSYYLEVSSPGAERPLKNAKDFQGAVGKNVYLKTYEHVDGRKTFTGELAAYEDGEITINIREKTRTVAFQVPERLIANARLSVL</sequence>
<comment type="subcellular location">
    <subcellularLocation>
        <location evidence="3">Cytoplasm</location>
    </subcellularLocation>
</comment>
<evidence type="ECO:0000259" key="5">
    <source>
        <dbReference type="Pfam" id="PF17384"/>
    </source>
</evidence>
<evidence type="ECO:0000259" key="4">
    <source>
        <dbReference type="Pfam" id="PF02576"/>
    </source>
</evidence>
<evidence type="ECO:0000313" key="7">
    <source>
        <dbReference type="Proteomes" id="UP000252100"/>
    </source>
</evidence>
<name>A0A345BVX2_9BACI</name>
<dbReference type="Proteomes" id="UP000252100">
    <property type="component" value="Chromosome"/>
</dbReference>
<dbReference type="Gene3D" id="2.30.30.180">
    <property type="entry name" value="Ribosome maturation factor RimP, C-terminal domain"/>
    <property type="match status" value="1"/>
</dbReference>
<evidence type="ECO:0000256" key="3">
    <source>
        <dbReference type="HAMAP-Rule" id="MF_01077"/>
    </source>
</evidence>
<dbReference type="HAMAP" id="MF_01077">
    <property type="entry name" value="RimP"/>
    <property type="match status" value="1"/>
</dbReference>
<dbReference type="NCBIfam" id="NF000928">
    <property type="entry name" value="PRK00092.1-2"/>
    <property type="match status" value="1"/>
</dbReference>